<accession>A0A5B9MKK1</accession>
<protein>
    <submittedName>
        <fullName evidence="1">Uncharacterized protein</fullName>
    </submittedName>
</protein>
<dbReference type="KEGG" id="smam:Mal15_42540"/>
<evidence type="ECO:0000313" key="2">
    <source>
        <dbReference type="Proteomes" id="UP000321353"/>
    </source>
</evidence>
<sequence length="211" mass="23705">MDMVEAVETRQTTCDKAASWRCGQTLGVPPANLVFSRLWRDADRGDPGANRMLGKLIDEAPFLLGSMVDLFCTAREFERNDMMRDDSTYLWMHRAEINTVVEMIRSHHANDLSLTLAAELVAICYFDAMRWKCFALECGESGLTCDYSQGMALSSLQKLAAMSRTYCRLVQTRGTARQAHGFERNISPVASLALNKSLTVHRRTFNLAGRP</sequence>
<dbReference type="AlphaFoldDB" id="A0A5B9MKK1"/>
<organism evidence="1 2">
    <name type="scientific">Stieleria maiorica</name>
    <dbReference type="NCBI Taxonomy" id="2795974"/>
    <lineage>
        <taxon>Bacteria</taxon>
        <taxon>Pseudomonadati</taxon>
        <taxon>Planctomycetota</taxon>
        <taxon>Planctomycetia</taxon>
        <taxon>Pirellulales</taxon>
        <taxon>Pirellulaceae</taxon>
        <taxon>Stieleria</taxon>
    </lineage>
</organism>
<gene>
    <name evidence="1" type="ORF">Mal15_42540</name>
</gene>
<name>A0A5B9MKK1_9BACT</name>
<evidence type="ECO:0000313" key="1">
    <source>
        <dbReference type="EMBL" id="QEG00185.1"/>
    </source>
</evidence>
<dbReference type="EMBL" id="CP036264">
    <property type="protein sequence ID" value="QEG00185.1"/>
    <property type="molecule type" value="Genomic_DNA"/>
</dbReference>
<dbReference type="Proteomes" id="UP000321353">
    <property type="component" value="Chromosome"/>
</dbReference>
<reference evidence="1 2" key="1">
    <citation type="submission" date="2019-02" db="EMBL/GenBank/DDBJ databases">
        <title>Planctomycetal bacteria perform biofilm scaping via a novel small molecule.</title>
        <authorList>
            <person name="Jeske O."/>
            <person name="Boedeker C."/>
            <person name="Wiegand S."/>
            <person name="Breitling P."/>
            <person name="Kallscheuer N."/>
            <person name="Jogler M."/>
            <person name="Rohde M."/>
            <person name="Petersen J."/>
            <person name="Medema M.H."/>
            <person name="Surup F."/>
            <person name="Jogler C."/>
        </authorList>
    </citation>
    <scope>NUCLEOTIDE SEQUENCE [LARGE SCALE GENOMIC DNA]</scope>
    <source>
        <strain evidence="1 2">Mal15</strain>
    </source>
</reference>
<proteinExistence type="predicted"/>
<keyword evidence="2" id="KW-1185">Reference proteome</keyword>